<feature type="coiled-coil region" evidence="1">
    <location>
        <begin position="203"/>
        <end position="260"/>
    </location>
</feature>
<evidence type="ECO:0000259" key="2">
    <source>
        <dbReference type="Pfam" id="PF13476"/>
    </source>
</evidence>
<reference evidence="3 4" key="1">
    <citation type="submission" date="2023-07" db="EMBL/GenBank/DDBJ databases">
        <authorList>
            <person name="Lian W.-H."/>
        </authorList>
    </citation>
    <scope>NUCLEOTIDE SEQUENCE [LARGE SCALE GENOMIC DNA]</scope>
    <source>
        <strain evidence="3 4">SYSU DXS3180</strain>
    </source>
</reference>
<gene>
    <name evidence="3" type="ORF">QTN47_21940</name>
</gene>
<name>A0ABV3ZK24_9BACT</name>
<dbReference type="EMBL" id="JAULBC010000008">
    <property type="protein sequence ID" value="MEX6690187.1"/>
    <property type="molecule type" value="Genomic_DNA"/>
</dbReference>
<dbReference type="InterPro" id="IPR038729">
    <property type="entry name" value="Rad50/SbcC_AAA"/>
</dbReference>
<protein>
    <recommendedName>
        <fullName evidence="2">Rad50/SbcC-type AAA domain-containing protein</fullName>
    </recommendedName>
</protein>
<dbReference type="Pfam" id="PF13476">
    <property type="entry name" value="AAA_23"/>
    <property type="match status" value="1"/>
</dbReference>
<evidence type="ECO:0000313" key="3">
    <source>
        <dbReference type="EMBL" id="MEX6690187.1"/>
    </source>
</evidence>
<comment type="caution">
    <text evidence="3">The sequence shown here is derived from an EMBL/GenBank/DDBJ whole genome shotgun (WGS) entry which is preliminary data.</text>
</comment>
<dbReference type="InterPro" id="IPR027417">
    <property type="entry name" value="P-loop_NTPase"/>
</dbReference>
<evidence type="ECO:0000256" key="1">
    <source>
        <dbReference type="SAM" id="Coils"/>
    </source>
</evidence>
<dbReference type="RefSeq" id="WP_369331600.1">
    <property type="nucleotide sequence ID" value="NZ_JAULBC010000008.1"/>
</dbReference>
<sequence length="636" mass="73802">MTQEHKPYLFLNRLVITSYTGAIAYDEIFHKGVNIIRGQNSSGKSTISNFIFYALGGDYNNWNSESAKCNEVFAEVEINKATYTLRRKVTQQLRQPMSIFWGSFEEAKIDSISWKTFPYSQSDERLSFTNILFNALSFPEVKSENESNITIHQVLRLLYIDQDSPTQNLFKYENFDHPLTRQAISELLLGVYDDSLYKDRLSFRKIQKDHDEKKREFENLNKAYAKSGNATTVDELNKQVEKVRLELNEIQKEITATKQLEKIRIAKNSATRVEQVQHELIPAKQNLKDITNNIYQLDLDIIDSKYFIDTLQKRVIEIDNSILTRKTLGQLSLDHCPECLNPLESHIAEGHCFLCKQTLIDTEERTHAKRLKHELEIQVQESTDLLAKKQKLISQLRGSLPEYKEKVIILQRELDLAISESQSSRDDKIDSLLIQKGSVEKQIELLAQQLQGIYLLDQLKSELAEQSSKLEILRLSIAHKENIQRSNKDRALADIQRKSVYILKNDLDRQGEFKTANEVKVDFYDDSMSLDGNFNFSASSNTYLKNAIRFSIFFSSLDIESMRYPKFILCDNMEDKGMEKERTQNFQNLITNLSEKYKHKQEHQIIFSTSMIADELEGTVYCVGHYYAQTDKTLKT</sequence>
<dbReference type="SUPFAM" id="SSF52540">
    <property type="entry name" value="P-loop containing nucleoside triphosphate hydrolases"/>
    <property type="match status" value="1"/>
</dbReference>
<proteinExistence type="predicted"/>
<organism evidence="3 4">
    <name type="scientific">Danxiaibacter flavus</name>
    <dbReference type="NCBI Taxonomy" id="3049108"/>
    <lineage>
        <taxon>Bacteria</taxon>
        <taxon>Pseudomonadati</taxon>
        <taxon>Bacteroidota</taxon>
        <taxon>Chitinophagia</taxon>
        <taxon>Chitinophagales</taxon>
        <taxon>Chitinophagaceae</taxon>
        <taxon>Danxiaibacter</taxon>
    </lineage>
</organism>
<dbReference type="Gene3D" id="3.40.50.300">
    <property type="entry name" value="P-loop containing nucleotide triphosphate hydrolases"/>
    <property type="match status" value="1"/>
</dbReference>
<evidence type="ECO:0000313" key="4">
    <source>
        <dbReference type="Proteomes" id="UP001560573"/>
    </source>
</evidence>
<keyword evidence="1" id="KW-0175">Coiled coil</keyword>
<accession>A0ABV3ZK24</accession>
<dbReference type="Proteomes" id="UP001560573">
    <property type="component" value="Unassembled WGS sequence"/>
</dbReference>
<keyword evidence="4" id="KW-1185">Reference proteome</keyword>
<feature type="domain" description="Rad50/SbcC-type AAA" evidence="2">
    <location>
        <begin position="29"/>
        <end position="254"/>
    </location>
</feature>